<evidence type="ECO:0000313" key="2">
    <source>
        <dbReference type="EMBL" id="GAH23944.1"/>
    </source>
</evidence>
<dbReference type="PROSITE" id="PS51482">
    <property type="entry name" value="DEGV"/>
    <property type="match status" value="1"/>
</dbReference>
<evidence type="ECO:0008006" key="3">
    <source>
        <dbReference type="Google" id="ProtNLM"/>
    </source>
</evidence>
<dbReference type="PANTHER" id="PTHR33434:SF2">
    <property type="entry name" value="FATTY ACID-BINDING PROTEIN TM_1468"/>
    <property type="match status" value="1"/>
</dbReference>
<dbReference type="SUPFAM" id="SSF82549">
    <property type="entry name" value="DAK1/DegV-like"/>
    <property type="match status" value="1"/>
</dbReference>
<reference evidence="2" key="1">
    <citation type="journal article" date="2014" name="Front. Microbiol.">
        <title>High frequency of phylogenetically diverse reductive dehalogenase-homologous genes in deep subseafloor sedimentary metagenomes.</title>
        <authorList>
            <person name="Kawai M."/>
            <person name="Futagami T."/>
            <person name="Toyoda A."/>
            <person name="Takaki Y."/>
            <person name="Nishi S."/>
            <person name="Hori S."/>
            <person name="Arai W."/>
            <person name="Tsubouchi T."/>
            <person name="Morono Y."/>
            <person name="Uchiyama I."/>
            <person name="Ito T."/>
            <person name="Fujiyama A."/>
            <person name="Inagaki F."/>
            <person name="Takami H."/>
        </authorList>
    </citation>
    <scope>NUCLEOTIDE SEQUENCE</scope>
    <source>
        <strain evidence="2">Expedition CK06-06</strain>
    </source>
</reference>
<keyword evidence="1" id="KW-0446">Lipid-binding</keyword>
<dbReference type="InterPro" id="IPR043168">
    <property type="entry name" value="DegV_C"/>
</dbReference>
<dbReference type="GO" id="GO:0008289">
    <property type="term" value="F:lipid binding"/>
    <property type="evidence" value="ECO:0007669"/>
    <property type="project" value="UniProtKB-KW"/>
</dbReference>
<dbReference type="EMBL" id="BARU01002080">
    <property type="protein sequence ID" value="GAH23944.1"/>
    <property type="molecule type" value="Genomic_DNA"/>
</dbReference>
<organism evidence="2">
    <name type="scientific">marine sediment metagenome</name>
    <dbReference type="NCBI Taxonomy" id="412755"/>
    <lineage>
        <taxon>unclassified sequences</taxon>
        <taxon>metagenomes</taxon>
        <taxon>ecological metagenomes</taxon>
    </lineage>
</organism>
<dbReference type="Gene3D" id="3.40.50.10170">
    <property type="match status" value="1"/>
</dbReference>
<name>X1F3I9_9ZZZZ</name>
<gene>
    <name evidence="2" type="ORF">S03H2_05071</name>
</gene>
<protein>
    <recommendedName>
        <fullName evidence="3">DegV family protein</fullName>
    </recommendedName>
</protein>
<comment type="caution">
    <text evidence="2">The sequence shown here is derived from an EMBL/GenBank/DDBJ whole genome shotgun (WGS) entry which is preliminary data.</text>
</comment>
<dbReference type="InterPro" id="IPR050270">
    <property type="entry name" value="DegV_domain_contain"/>
</dbReference>
<dbReference type="PANTHER" id="PTHR33434">
    <property type="entry name" value="DEGV DOMAIN-CONTAINING PROTEIN DR_1986-RELATED"/>
    <property type="match status" value="1"/>
</dbReference>
<dbReference type="Pfam" id="PF02645">
    <property type="entry name" value="DegV"/>
    <property type="match status" value="1"/>
</dbReference>
<dbReference type="Gene3D" id="3.30.1180.10">
    <property type="match status" value="1"/>
</dbReference>
<dbReference type="InterPro" id="IPR003797">
    <property type="entry name" value="DegV"/>
</dbReference>
<feature type="non-terminal residue" evidence="2">
    <location>
        <position position="274"/>
    </location>
</feature>
<evidence type="ECO:0000256" key="1">
    <source>
        <dbReference type="ARBA" id="ARBA00023121"/>
    </source>
</evidence>
<accession>X1F3I9</accession>
<sequence length="274" mass="29319">MTVKIVTDSTSDLPAQIAQELGITVVSAYVRFGEMVYRDGVDIGHDELYQKLVASPIHPATSQPSPGDFADVYRKLARETDEIVSIQATSKLSGIYNSALQGRELAATGCHIEVVDSLSVSMGLGLIAMAAARLAKAGESLEAVMEEVRQAIPSIRLLGVFDTLKYLLRGGRIGKAKALLGSVLNVKPLITMRDGELFPAGQARTRSKGIDRLFDLVKNALDIQELAIVHSTTPDEAGSLKERIASIFDRRRIHIARLGPALGVHGGPGALILA</sequence>
<dbReference type="NCBIfam" id="TIGR00762">
    <property type="entry name" value="DegV"/>
    <property type="match status" value="1"/>
</dbReference>
<dbReference type="AlphaFoldDB" id="X1F3I9"/>
<proteinExistence type="predicted"/>